<dbReference type="Gene3D" id="3.90.75.20">
    <property type="match status" value="2"/>
</dbReference>
<keyword evidence="5" id="KW-0970">Cilium biogenesis/degradation</keyword>
<dbReference type="PROSITE" id="PS51319">
    <property type="entry name" value="TFIIS_N"/>
    <property type="match status" value="1"/>
</dbReference>
<dbReference type="Proteomes" id="UP000186817">
    <property type="component" value="Unassembled WGS sequence"/>
</dbReference>
<keyword evidence="11" id="KW-0472">Membrane</keyword>
<feature type="domain" description="TFIIS N-terminal" evidence="13">
    <location>
        <begin position="556"/>
        <end position="633"/>
    </location>
</feature>
<dbReference type="OrthoDB" id="10251073at2759"/>
<dbReference type="InterPro" id="IPR015915">
    <property type="entry name" value="Kelch-typ_b-propeller"/>
</dbReference>
<dbReference type="Pfam" id="PF12018">
    <property type="entry name" value="FAP206"/>
    <property type="match status" value="1"/>
</dbReference>
<keyword evidence="8" id="KW-0966">Cell projection</keyword>
<dbReference type="InterPro" id="IPR001683">
    <property type="entry name" value="PX_dom"/>
</dbReference>
<gene>
    <name evidence="14" type="ORF">AK812_SmicGene28725</name>
</gene>
<keyword evidence="11" id="KW-0812">Transmembrane</keyword>
<evidence type="ECO:0000313" key="14">
    <source>
        <dbReference type="EMBL" id="OLP89768.1"/>
    </source>
</evidence>
<evidence type="ECO:0000256" key="6">
    <source>
        <dbReference type="ARBA" id="ARBA00023069"/>
    </source>
</evidence>
<dbReference type="SUPFAM" id="SSF64268">
    <property type="entry name" value="PX domain"/>
    <property type="match status" value="1"/>
</dbReference>
<keyword evidence="9" id="KW-0539">Nucleus</keyword>
<evidence type="ECO:0000256" key="8">
    <source>
        <dbReference type="ARBA" id="ARBA00023273"/>
    </source>
</evidence>
<dbReference type="InterPro" id="IPR017923">
    <property type="entry name" value="TFIIS_N"/>
</dbReference>
<evidence type="ECO:0000256" key="5">
    <source>
        <dbReference type="ARBA" id="ARBA00022794"/>
    </source>
</evidence>
<evidence type="ECO:0000313" key="15">
    <source>
        <dbReference type="Proteomes" id="UP000186817"/>
    </source>
</evidence>
<accession>A0A1Q9D3L4</accession>
<dbReference type="EMBL" id="LSRX01000745">
    <property type="protein sequence ID" value="OLP89768.1"/>
    <property type="molecule type" value="Genomic_DNA"/>
</dbReference>
<keyword evidence="10" id="KW-0175">Coiled coil</keyword>
<dbReference type="Pfam" id="PF00787">
    <property type="entry name" value="PX"/>
    <property type="match status" value="1"/>
</dbReference>
<feature type="domain" description="PX" evidence="12">
    <location>
        <begin position="82"/>
        <end position="230"/>
    </location>
</feature>
<dbReference type="InterPro" id="IPR044925">
    <property type="entry name" value="His-Me_finger_sf"/>
</dbReference>
<protein>
    <recommendedName>
        <fullName evidence="3">Cilia- and flagella-associated protein 206</fullName>
    </recommendedName>
</protein>
<dbReference type="GO" id="GO:0005930">
    <property type="term" value="C:axoneme"/>
    <property type="evidence" value="ECO:0007669"/>
    <property type="project" value="UniProtKB-SubCell"/>
</dbReference>
<dbReference type="PANTHER" id="PTHR21442:SF0">
    <property type="entry name" value="CILIA- AND FLAGELLA-ASSOCIATED PROTEIN 206"/>
    <property type="match status" value="1"/>
</dbReference>
<evidence type="ECO:0000256" key="10">
    <source>
        <dbReference type="SAM" id="Coils"/>
    </source>
</evidence>
<evidence type="ECO:0000256" key="9">
    <source>
        <dbReference type="PROSITE-ProRule" id="PRU00649"/>
    </source>
</evidence>
<keyword evidence="4" id="KW-0963">Cytoplasm</keyword>
<evidence type="ECO:0000259" key="12">
    <source>
        <dbReference type="PROSITE" id="PS50195"/>
    </source>
</evidence>
<dbReference type="InterPro" id="IPR006652">
    <property type="entry name" value="Kelch_1"/>
</dbReference>
<dbReference type="PROSITE" id="PS50231">
    <property type="entry name" value="RICIN_B_LECTIN"/>
    <property type="match status" value="1"/>
</dbReference>
<dbReference type="PROSITE" id="PS50195">
    <property type="entry name" value="PX"/>
    <property type="match status" value="1"/>
</dbReference>
<dbReference type="GO" id="GO:0035091">
    <property type="term" value="F:phosphatidylinositol binding"/>
    <property type="evidence" value="ECO:0007669"/>
    <property type="project" value="InterPro"/>
</dbReference>
<evidence type="ECO:0000256" key="3">
    <source>
        <dbReference type="ARBA" id="ARBA00021602"/>
    </source>
</evidence>
<dbReference type="Gene3D" id="3.30.1520.10">
    <property type="entry name" value="Phox-like domain"/>
    <property type="match status" value="1"/>
</dbReference>
<dbReference type="PANTHER" id="PTHR21442">
    <property type="entry name" value="CILIA- AND FLAGELLA-ASSOCIATED PROTEIN 206"/>
    <property type="match status" value="1"/>
</dbReference>
<dbReference type="InterPro" id="IPR036871">
    <property type="entry name" value="PX_dom_sf"/>
</dbReference>
<evidence type="ECO:0000256" key="11">
    <source>
        <dbReference type="SAM" id="Phobius"/>
    </source>
</evidence>
<dbReference type="GO" id="GO:0003356">
    <property type="term" value="P:regulation of cilium beat frequency"/>
    <property type="evidence" value="ECO:0007669"/>
    <property type="project" value="TreeGrafter"/>
</dbReference>
<keyword evidence="15" id="KW-1185">Reference proteome</keyword>
<dbReference type="GO" id="GO:0036064">
    <property type="term" value="C:ciliary basal body"/>
    <property type="evidence" value="ECO:0007669"/>
    <property type="project" value="TreeGrafter"/>
</dbReference>
<evidence type="ECO:0000256" key="1">
    <source>
        <dbReference type="ARBA" id="ARBA00004430"/>
    </source>
</evidence>
<dbReference type="GO" id="GO:0005634">
    <property type="term" value="C:nucleus"/>
    <property type="evidence" value="ECO:0007669"/>
    <property type="project" value="UniProtKB-SubCell"/>
</dbReference>
<name>A0A1Q9D3L4_SYMMI</name>
<dbReference type="SMART" id="SM00507">
    <property type="entry name" value="HNHc"/>
    <property type="match status" value="2"/>
</dbReference>
<dbReference type="InterPro" id="IPR035441">
    <property type="entry name" value="TFIIS/LEDGF_dom_sf"/>
</dbReference>
<dbReference type="InterPro" id="IPR003615">
    <property type="entry name" value="HNH_nuc"/>
</dbReference>
<dbReference type="Pfam" id="PF13392">
    <property type="entry name" value="HNH_3"/>
    <property type="match status" value="2"/>
</dbReference>
<proteinExistence type="inferred from homology"/>
<comment type="similarity">
    <text evidence="2">Belongs to the CFAP206 family.</text>
</comment>
<keyword evidence="6" id="KW-0969">Cilium</keyword>
<dbReference type="SUPFAM" id="SSF54060">
    <property type="entry name" value="His-Me finger endonucleases"/>
    <property type="match status" value="2"/>
</dbReference>
<feature type="coiled-coil region" evidence="10">
    <location>
        <begin position="1023"/>
        <end position="1050"/>
    </location>
</feature>
<dbReference type="Gene3D" id="1.20.930.10">
    <property type="entry name" value="Conserved domain common to transcription factors TFIIS, elongin A, CRSP70"/>
    <property type="match status" value="1"/>
</dbReference>
<dbReference type="GO" id="GO:0030030">
    <property type="term" value="P:cell projection organization"/>
    <property type="evidence" value="ECO:0007669"/>
    <property type="project" value="UniProtKB-KW"/>
</dbReference>
<comment type="subcellular location">
    <subcellularLocation>
        <location evidence="1">Cytoplasm</location>
        <location evidence="1">Cytoskeleton</location>
        <location evidence="1">Cilium axoneme</location>
    </subcellularLocation>
    <subcellularLocation>
        <location evidence="9">Nucleus</location>
    </subcellularLocation>
</comment>
<dbReference type="Pfam" id="PF01344">
    <property type="entry name" value="Kelch_1"/>
    <property type="match status" value="1"/>
</dbReference>
<dbReference type="SUPFAM" id="SSF117281">
    <property type="entry name" value="Kelch motif"/>
    <property type="match status" value="1"/>
</dbReference>
<dbReference type="CDD" id="cd06093">
    <property type="entry name" value="PX_domain"/>
    <property type="match status" value="1"/>
</dbReference>
<comment type="caution">
    <text evidence="14">The sequence shown here is derived from an EMBL/GenBank/DDBJ whole genome shotgun (WGS) entry which is preliminary data.</text>
</comment>
<keyword evidence="7" id="KW-0206">Cytoskeleton</keyword>
<feature type="transmembrane region" description="Helical" evidence="11">
    <location>
        <begin position="49"/>
        <end position="68"/>
    </location>
</feature>
<evidence type="ECO:0000256" key="2">
    <source>
        <dbReference type="ARBA" id="ARBA00010500"/>
    </source>
</evidence>
<dbReference type="Gene3D" id="2.120.10.80">
    <property type="entry name" value="Kelch-type beta propeller"/>
    <property type="match status" value="1"/>
</dbReference>
<keyword evidence="11" id="KW-1133">Transmembrane helix</keyword>
<organism evidence="14 15">
    <name type="scientific">Symbiodinium microadriaticum</name>
    <name type="common">Dinoflagellate</name>
    <name type="synonym">Zooxanthella microadriatica</name>
    <dbReference type="NCBI Taxonomy" id="2951"/>
    <lineage>
        <taxon>Eukaryota</taxon>
        <taxon>Sar</taxon>
        <taxon>Alveolata</taxon>
        <taxon>Dinophyceae</taxon>
        <taxon>Suessiales</taxon>
        <taxon>Symbiodiniaceae</taxon>
        <taxon>Symbiodinium</taxon>
    </lineage>
</organism>
<sequence length="1866" mass="206731">MLGVELPSLPGRQCQPQMSHLSMVASVISGMAVVGCIMTTIASFVAVRTIINIVIVVVVRVVTVILLLQDQDNNYYSSWHYYHSYSYQVPLPLPLSIGSSHVEYQIGVSEAFTLAAGLRRLNGIEYAEGMGGEQFLRKAEDGGEWVVSRRYREFQSLQASLRAVAAPPPLPERRFHGAGALLMGPPTEAFLAARQAALQEFLEAALARQHTELGLGEALRQFLGFPPAREEKVPSTLSWLRRPLQRPRNTGLGADVPLSPVEAPFLAPGLARAAGLLAARRLQELMAANVRIVLLCNPVSGSDEAWSFDPNTGSYQRLAAPLKPRISPGLAATKGFCFVVGSTGSSLLQRACTSADNPWARSWGERLVDVSFGERGCWEPLPRGGEGIVFFGLPFECAAVFVHDLLHDLCIVSGGASVAGAATDVVEGFAPSEGKHGQWRSLPSLRQPRFAFAMVAAPGPSGQALYAIGGLCSGITLAVVERLDLSRPTAWELTEPLGQPRHHCGAATAAGKIFVFGGCNGTDAVVIAEASEFSGSWLPQDVAKPVAEEAEMPLEKVVEKVKMELEATPPPSAAKALELLSFLETQRVSPEIMLSTKIGVTVTGMRKTYAGHPALALRAKNLVQRWKNEYFDKEKGKELCARNTGSRIRERQESLFWNYNGDYPDKSLGLAQRKTVVVQTARLSEFLLEMDNELARLRQDPLELDDEDRRELRLFHLRKMQLPGAVKMRRETGDAQYQPHALPPGQPLAVPTTWEEIQRFALDLGEERRATSLECLFIQASRKIQRGRGPAPGLPKAGRGHTFATMVAISIVTISKELMLACRQLGHVVSEALAAIVAATVVNHQPNQGGFFSEKPIDENDAKTVVEEAAKKILSKERPGISTLRLQADYEMAFADIEQANQKHLSLAKDAEEKTLAWISKFTAKFDEDFDTLTSLYKKIYHFLLLRCTSPSGEPKPPKDVAVEREVQALKLESLRSFVALTGAEKAAQLQELTGIVLGIRLFNMHQRKGGAGLPSVIDVHKKLNSEELLDNLSKEAEEVTELCQDYSDVLVAASGSLRSKQVEGLIDDKELQRLQCDLLYHRQYLCYLLNLQEDVSLSLEKLRKGQAILREELMDLEALVGGRVSVPKEQVYPRFDALARCYRDSWREAQALENRGKLHGVLQELRERYFPVLSPNGKAVLGKTPRREGQQLLLDETREDPVDLDTIPGPDQVQDAHAAVRLTVENYDGFLNLPLDFQGFCIHTLVARKGLLVPGNPALGVVRYAGRYCVFATERAMAEFCSEPERFFGSVREACYKQPEFIHLLRVHEDFPRSSLQAILAMMSGQQVSYGSKHPTGYHYVQIDKLNYPVHRLVAAAFLDTPLDVRRLHVNHCDGDPSNNAVSNLRYVTAGENMKHAWQTNLSRKPIGPKLGKAIEWRRQGEDKWSFCASHAEAARLLGVNYDAISQCCRGLRRTTGSRRDGQCFEFRWAPAATGSPLRDEDWRPASYIGDCNAVIANLMVSSHGRISHLLPDRQITSYGTLRKSGYFTIAKSGRALLVHRLVAATFLGQPRYPYLQVHHKDHDPGNNHVTNLEYVTHSENMRHAFARSVGQARKGPTSKSVQARCKLGAGSWQDFDSIRAAAATTGFAPWQVSSLCRQPKDTVSWEFRFTPHESLPGEEWRPVVFQGAQTCPLRRPSFISCWRHEGLCAEQEDSIKSVMLADVACETPVHFQDSNIDKSYEWNEWKLRQEALHVADIRRKTTSTTQTALSHLRRENETQVYLPKEMATNTTASRGTNPPRLKKYYTGLRGEPRQMQVHAGFVGEGANCGGVPIRPLGRDASTAADLGCWLSVSPLLQLVHQQFKSSYALLAGIVGNCPLDEREF</sequence>
<reference evidence="14 15" key="1">
    <citation type="submission" date="2016-02" db="EMBL/GenBank/DDBJ databases">
        <title>Genome analysis of coral dinoflagellate symbionts highlights evolutionary adaptations to a symbiotic lifestyle.</title>
        <authorList>
            <person name="Aranda M."/>
            <person name="Li Y."/>
            <person name="Liew Y.J."/>
            <person name="Baumgarten S."/>
            <person name="Simakov O."/>
            <person name="Wilson M."/>
            <person name="Piel J."/>
            <person name="Ashoor H."/>
            <person name="Bougouffa S."/>
            <person name="Bajic V.B."/>
            <person name="Ryu T."/>
            <person name="Ravasi T."/>
            <person name="Bayer T."/>
            <person name="Micklem G."/>
            <person name="Kim H."/>
            <person name="Bhak J."/>
            <person name="Lajeunesse T.C."/>
            <person name="Voolstra C.R."/>
        </authorList>
    </citation>
    <scope>NUCLEOTIDE SEQUENCE [LARGE SCALE GENOMIC DNA]</scope>
    <source>
        <strain evidence="14 15">CCMP2467</strain>
    </source>
</reference>
<evidence type="ECO:0000256" key="7">
    <source>
        <dbReference type="ARBA" id="ARBA00023212"/>
    </source>
</evidence>
<feature type="transmembrane region" description="Helical" evidence="11">
    <location>
        <begin position="20"/>
        <end position="42"/>
    </location>
</feature>
<dbReference type="Pfam" id="PF08711">
    <property type="entry name" value="Med26"/>
    <property type="match status" value="1"/>
</dbReference>
<dbReference type="SUPFAM" id="SSF47676">
    <property type="entry name" value="Conserved domain common to transcription factors TFIIS, elongin A, CRSP70"/>
    <property type="match status" value="1"/>
</dbReference>
<evidence type="ECO:0000259" key="13">
    <source>
        <dbReference type="PROSITE" id="PS51319"/>
    </source>
</evidence>
<evidence type="ECO:0000256" key="4">
    <source>
        <dbReference type="ARBA" id="ARBA00022490"/>
    </source>
</evidence>
<dbReference type="InterPro" id="IPR021897">
    <property type="entry name" value="FAP206"/>
</dbReference>